<protein>
    <submittedName>
        <fullName evidence="1">Uncharacterized protein</fullName>
    </submittedName>
</protein>
<name>A0ABX8JZR1_9ENTR</name>
<reference evidence="1 2" key="1">
    <citation type="submission" date="2021-06" db="EMBL/GenBank/DDBJ databases">
        <title>Leclercia pneumoniae sp. nov.</title>
        <authorList>
            <person name="Hoenemann M."/>
            <person name="Viehweger A."/>
            <person name="Dietze N."/>
        </authorList>
    </citation>
    <scope>NUCLEOTIDE SEQUENCE [LARGE SCALE GENOMIC DNA]</scope>
    <source>
        <strain evidence="2">49125</strain>
    </source>
</reference>
<accession>A0ABX8JZR1</accession>
<organism evidence="1 2">
    <name type="scientific">Leclercia pneumoniae</name>
    <dbReference type="NCBI Taxonomy" id="2815358"/>
    <lineage>
        <taxon>Bacteria</taxon>
        <taxon>Pseudomonadati</taxon>
        <taxon>Pseudomonadota</taxon>
        <taxon>Gammaproteobacteria</taxon>
        <taxon>Enterobacterales</taxon>
        <taxon>Enterobacteriaceae</taxon>
        <taxon>Leclercia</taxon>
    </lineage>
</organism>
<dbReference type="EMBL" id="CP076838">
    <property type="protein sequence ID" value="QWW81171.1"/>
    <property type="molecule type" value="Genomic_DNA"/>
</dbReference>
<evidence type="ECO:0000313" key="1">
    <source>
        <dbReference type="EMBL" id="QWW81171.1"/>
    </source>
</evidence>
<dbReference type="RefSeq" id="WP_207291929.1">
    <property type="nucleotide sequence ID" value="NZ_CP071383.1"/>
</dbReference>
<evidence type="ECO:0000313" key="2">
    <source>
        <dbReference type="Proteomes" id="UP000683497"/>
    </source>
</evidence>
<gene>
    <name evidence="1" type="ORF">KQ929_08155</name>
</gene>
<proteinExistence type="predicted"/>
<dbReference type="Proteomes" id="UP000683497">
    <property type="component" value="Chromosome"/>
</dbReference>
<sequence>MSQPPQGAGYFRAPKKLESKDEVIARVCAFLAEELGKKRVDKRSQEEKDMAADACWEERGLRRYESMLWRNNFKASFSPVFIPCGPMQPSRINDRDRDYIGRYGHVRND</sequence>
<keyword evidence="2" id="KW-1185">Reference proteome</keyword>